<name>Q0WGM2_YERPE</name>
<dbReference type="Proteomes" id="UP000002490">
    <property type="component" value="Chromosome"/>
</dbReference>
<gene>
    <name evidence="1" type="ordered locus">y2619</name>
    <name evidence="2" type="ordered locus">YP_1439</name>
</gene>
<dbReference type="Proteomes" id="UP000001019">
    <property type="component" value="Chromosome"/>
</dbReference>
<evidence type="ECO:0000313" key="1">
    <source>
        <dbReference type="EMBL" id="AAM86173.1"/>
    </source>
</evidence>
<organism evidence="1 4">
    <name type="scientific">Yersinia pestis</name>
    <dbReference type="NCBI Taxonomy" id="632"/>
    <lineage>
        <taxon>Bacteria</taxon>
        <taxon>Pseudomonadati</taxon>
        <taxon>Pseudomonadota</taxon>
        <taxon>Gammaproteobacteria</taxon>
        <taxon>Enterobacterales</taxon>
        <taxon>Yersiniaceae</taxon>
        <taxon>Yersinia</taxon>
    </lineage>
</organism>
<dbReference type="HOGENOM" id="CLU_2687040_0_0_6"/>
<reference evidence="3" key="3">
    <citation type="journal article" date="2004" name="DNA Res.">
        <title>Complete genome sequence of Yersinia pestis strain 91001, an isolate avirulent to humans.</title>
        <authorList>
            <person name="Song Y."/>
            <person name="Tong Z."/>
            <person name="Wang J."/>
            <person name="Wang L."/>
            <person name="Guo Z."/>
            <person name="Han Y."/>
            <person name="Zhang J."/>
            <person name="Pei D."/>
            <person name="Zhou D."/>
            <person name="Qin H."/>
            <person name="Pang X."/>
            <person name="Han Y."/>
            <person name="Zhai J."/>
            <person name="Li M."/>
            <person name="Cui B."/>
            <person name="Qi Z."/>
            <person name="Jin L."/>
            <person name="Dai R."/>
            <person name="Chen F."/>
            <person name="Li S."/>
            <person name="Ye C."/>
            <person name="Du Z."/>
            <person name="Lin W."/>
            <person name="Wang J."/>
            <person name="Yu J."/>
            <person name="Yang H."/>
            <person name="Wang J."/>
            <person name="Huang P."/>
            <person name="Yang R."/>
        </authorList>
    </citation>
    <scope>NUCLEOTIDE SEQUENCE [LARGE SCALE GENOMIC DNA]</scope>
    <source>
        <strain evidence="3">91001 / Biovar Mediaevalis</strain>
    </source>
</reference>
<evidence type="ECO:0000313" key="2">
    <source>
        <dbReference type="EMBL" id="AAS61680.1"/>
    </source>
</evidence>
<dbReference type="AlphaFoldDB" id="Q0WGM2"/>
<dbReference type="EMBL" id="AE009952">
    <property type="protein sequence ID" value="AAM86173.1"/>
    <property type="molecule type" value="Genomic_DNA"/>
</dbReference>
<dbReference type="EMBL" id="AE017042">
    <property type="protein sequence ID" value="AAS61680.1"/>
    <property type="molecule type" value="Genomic_DNA"/>
</dbReference>
<sequence>MTHLSQLIGCRSLTACLQCQLRWVYKMMSNKKALGRLSSEGSLLRSLRHLEDSLTVFQHTSACKTSQDDGGDGD</sequence>
<dbReference type="KEGG" id="ypk:y2619"/>
<accession>Q0WGM2</accession>
<reference evidence="2" key="4">
    <citation type="submission" date="2016-05" db="EMBL/GenBank/DDBJ databases">
        <title>Reannotation of Yersinia pestis strain 91001 based on omics data.</title>
        <authorList>
            <person name="Yiqing M."/>
        </authorList>
    </citation>
    <scope>NUCLEOTIDE SEQUENCE</scope>
    <source>
        <strain evidence="2">91001</strain>
    </source>
</reference>
<dbReference type="KEGG" id="ypm:YP_1439"/>
<evidence type="ECO:0000313" key="4">
    <source>
        <dbReference type="Proteomes" id="UP000002490"/>
    </source>
</evidence>
<dbReference type="PIR" id="AB0189">
    <property type="entry name" value="AB0189"/>
</dbReference>
<protein>
    <submittedName>
        <fullName evidence="1">Uncharacterized protein</fullName>
    </submittedName>
</protein>
<evidence type="ECO:0000313" key="3">
    <source>
        <dbReference type="Proteomes" id="UP000001019"/>
    </source>
</evidence>
<reference evidence="1 4" key="1">
    <citation type="journal article" date="2002" name="J. Bacteriol.">
        <title>Genome sequence of Yersinia pestis KIM.</title>
        <authorList>
            <person name="Deng W."/>
            <person name="Burland V."/>
            <person name="Plunkett G.III."/>
            <person name="Boutin A."/>
            <person name="Mayhew G.F."/>
            <person name="Liss P."/>
            <person name="Perna N.T."/>
            <person name="Rose D.J."/>
            <person name="Mau B."/>
            <person name="Zhou S."/>
            <person name="Schwartz D.C."/>
            <person name="Fetherston J.D."/>
            <person name="Lindler L.E."/>
            <person name="Brubaker R.R."/>
            <person name="Plana G.V."/>
            <person name="Straley S.C."/>
            <person name="McDonough K.A."/>
            <person name="Nilles M.L."/>
            <person name="Matson J.S."/>
            <person name="Blattner F.R."/>
            <person name="Perry R.D."/>
        </authorList>
    </citation>
    <scope>NUCLEOTIDE SEQUENCE [LARGE SCALE GENOMIC DNA]</scope>
    <source>
        <strain evidence="1">KIM</strain>
        <strain evidence="4">KIM10+ / Biovar Mediaevalis</strain>
    </source>
</reference>
<reference evidence="2" key="2">
    <citation type="submission" date="2003-04" db="EMBL/GenBank/DDBJ databases">
        <authorList>
            <person name="Song Y."/>
            <person name="Tong Z."/>
            <person name="Wang L."/>
            <person name="Han Y."/>
            <person name="Zhang J."/>
            <person name="Pei D."/>
            <person name="Wang J."/>
            <person name="Zhou D."/>
            <person name="Han Y."/>
            <person name="Pang X."/>
            <person name="Zhai J."/>
            <person name="Chen F."/>
            <person name="Qin H."/>
            <person name="Wang J."/>
            <person name="Li S."/>
            <person name="Guo Z."/>
            <person name="Ye C."/>
            <person name="Du Z."/>
            <person name="Lin W."/>
            <person name="Wang J."/>
            <person name="Yu J."/>
            <person name="Yang H."/>
            <person name="Wang J."/>
            <person name="Huang P."/>
            <person name="Yang R."/>
        </authorList>
    </citation>
    <scope>NUCLEOTIDE SEQUENCE</scope>
    <source>
        <strain evidence="2">91001</strain>
    </source>
</reference>
<dbReference type="EnsemblBacteria" id="AAS61680">
    <property type="protein sequence ID" value="AAS61680"/>
    <property type="gene ID" value="YP_1439"/>
</dbReference>
<proteinExistence type="predicted"/>